<reference evidence="1 2" key="1">
    <citation type="submission" date="2019-01" db="EMBL/GenBank/DDBJ databases">
        <title>Complete genome sequence of Campylobacter bacteriophage CP20.</title>
        <authorList>
            <person name="Connerton I.F."/>
        </authorList>
    </citation>
    <scope>NUCLEOTIDE SEQUENCE [LARGE SCALE GENOMIC DNA]</scope>
</reference>
<organism evidence="1 2">
    <name type="scientific">Campylobacter phage CP20</name>
    <dbReference type="NCBI Taxonomy" id="2506428"/>
    <lineage>
        <taxon>Viruses</taxon>
        <taxon>Duplodnaviria</taxon>
        <taxon>Heunggongvirae</taxon>
        <taxon>Uroviricota</taxon>
        <taxon>Caudoviricetes</taxon>
        <taxon>Connertonviridae</taxon>
        <taxon>Firehammervirus</taxon>
        <taxon>Firehammervirus CPt10</taxon>
    </lineage>
</organism>
<proteinExistence type="predicted"/>
<dbReference type="Gene3D" id="3.40.640.10">
    <property type="entry name" value="Type I PLP-dependent aspartate aminotransferase-like (Major domain)"/>
    <property type="match status" value="1"/>
</dbReference>
<sequence>MFKTDNNVPASKFILDYGVNINFYNIYQYCSDINPELYGCDYINFGTDGIIRDLFNYFRGLSIYYDLPNYKMIDVYANLFKMKLTNINQADVVYVTYPNGCTLNFPRYNIWELTNKIKIIDLSYYIYTSQCSDFTDFQHMVEKLKSKGFFVIYGPSKTLGLPGLRVGFCNTNNLEPFNNTQPWQITSHSKLVIDSLWNKPIIDKHTDIIKKSKQYFIDKFRSFLIFDTEGPFLALSKDFNTYDTRDFGYYKRFSVIDKDLLI</sequence>
<dbReference type="Proteomes" id="UP000290538">
    <property type="component" value="Segment"/>
</dbReference>
<protein>
    <submittedName>
        <fullName evidence="1">Uncharacterized protein</fullName>
    </submittedName>
</protein>
<evidence type="ECO:0000313" key="2">
    <source>
        <dbReference type="Proteomes" id="UP000290538"/>
    </source>
</evidence>
<dbReference type="InterPro" id="IPR015421">
    <property type="entry name" value="PyrdxlP-dep_Trfase_major"/>
</dbReference>
<accession>A0A410T7L9</accession>
<dbReference type="EMBL" id="MK408758">
    <property type="protein sequence ID" value="QAU04833.1"/>
    <property type="molecule type" value="Genomic_DNA"/>
</dbReference>
<dbReference type="InterPro" id="IPR015424">
    <property type="entry name" value="PyrdxlP-dep_Trfase"/>
</dbReference>
<evidence type="ECO:0000313" key="1">
    <source>
        <dbReference type="EMBL" id="QAU04833.1"/>
    </source>
</evidence>
<dbReference type="Gene3D" id="3.90.1150.10">
    <property type="entry name" value="Aspartate Aminotransferase, domain 1"/>
    <property type="match status" value="1"/>
</dbReference>
<dbReference type="InterPro" id="IPR015422">
    <property type="entry name" value="PyrdxlP-dep_Trfase_small"/>
</dbReference>
<dbReference type="SUPFAM" id="SSF53383">
    <property type="entry name" value="PLP-dependent transferases"/>
    <property type="match status" value="1"/>
</dbReference>
<name>A0A410T7L9_9CAUD</name>